<dbReference type="SMART" id="SM01007">
    <property type="entry name" value="Aldolase_II"/>
    <property type="match status" value="1"/>
</dbReference>
<dbReference type="InterPro" id="IPR001303">
    <property type="entry name" value="Aldolase_II/adducin_N"/>
</dbReference>
<evidence type="ECO:0000256" key="1">
    <source>
        <dbReference type="ARBA" id="ARBA00022723"/>
    </source>
</evidence>
<name>A0A7M1AVV7_9BACT</name>
<protein>
    <recommendedName>
        <fullName evidence="3">Class II aldolase/adducin N-terminal domain-containing protein</fullName>
    </recommendedName>
</protein>
<proteinExistence type="predicted"/>
<dbReference type="Proteomes" id="UP000593910">
    <property type="component" value="Chromosome"/>
</dbReference>
<dbReference type="InterPro" id="IPR036409">
    <property type="entry name" value="Aldolase_II/adducin_N_sf"/>
</dbReference>
<evidence type="ECO:0000313" key="4">
    <source>
        <dbReference type="EMBL" id="QOP41587.1"/>
    </source>
</evidence>
<dbReference type="NCBIfam" id="NF004492">
    <property type="entry name" value="PRK05834.1"/>
    <property type="match status" value="1"/>
</dbReference>
<dbReference type="AlphaFoldDB" id="A0A7M1AVV7"/>
<dbReference type="Gene3D" id="3.40.225.10">
    <property type="entry name" value="Class II aldolase/adducin N-terminal domain"/>
    <property type="match status" value="1"/>
</dbReference>
<keyword evidence="5" id="KW-1185">Reference proteome</keyword>
<dbReference type="GO" id="GO:0019323">
    <property type="term" value="P:pentose catabolic process"/>
    <property type="evidence" value="ECO:0007669"/>
    <property type="project" value="TreeGrafter"/>
</dbReference>
<gene>
    <name evidence="4" type="ORF">FJR03_07425</name>
</gene>
<evidence type="ECO:0000256" key="2">
    <source>
        <dbReference type="ARBA" id="ARBA00023239"/>
    </source>
</evidence>
<reference evidence="4 5" key="1">
    <citation type="submission" date="2019-06" db="EMBL/GenBank/DDBJ databases">
        <title>Sulfurimonas gotlandica sp. nov., a chemoautotrophic and psychrotolerant epsilonproteobacterium isolated from a pelagic redoxcline, and an emended description of the genus Sulfurimonas.</title>
        <authorList>
            <person name="Wang S."/>
            <person name="Jiang L."/>
            <person name="Shao Z."/>
        </authorList>
    </citation>
    <scope>NUCLEOTIDE SEQUENCE [LARGE SCALE GENOMIC DNA]</scope>
    <source>
        <strain evidence="4 5">B2</strain>
    </source>
</reference>
<dbReference type="GO" id="GO:0016832">
    <property type="term" value="F:aldehyde-lyase activity"/>
    <property type="evidence" value="ECO:0007669"/>
    <property type="project" value="TreeGrafter"/>
</dbReference>
<evidence type="ECO:0000313" key="5">
    <source>
        <dbReference type="Proteomes" id="UP000593910"/>
    </source>
</evidence>
<dbReference type="KEGG" id="smax:FJR03_07425"/>
<dbReference type="PANTHER" id="PTHR22789:SF0">
    <property type="entry name" value="3-OXO-TETRONATE 4-PHOSPHATE DECARBOXYLASE-RELATED"/>
    <property type="match status" value="1"/>
</dbReference>
<dbReference type="Pfam" id="PF00596">
    <property type="entry name" value="Aldolase_II"/>
    <property type="match status" value="1"/>
</dbReference>
<feature type="domain" description="Class II aldolase/adducin N-terminal" evidence="3">
    <location>
        <begin position="8"/>
        <end position="185"/>
    </location>
</feature>
<sequence>MNKDHLKKKLSSLSLSMFRKDFFGIYHGSLSAKTESGRFLINTKEAVFDDLDENSLIELYFKKDYRWHQASIDADIHQNIYSKISDAKFICFSMPQFTTAYSLYHNVISPKDYFGHKVLGNIEIYDPKQFDDWYDRARSEIPYYFQTNKTNIMIIRGYGVYAYNRDVHEMAKKLAILEKSCRLLMLDTNNSIDLELN</sequence>
<dbReference type="RefSeq" id="WP_193112904.1">
    <property type="nucleotide sequence ID" value="NZ_CP041165.1"/>
</dbReference>
<dbReference type="GO" id="GO:0005829">
    <property type="term" value="C:cytosol"/>
    <property type="evidence" value="ECO:0007669"/>
    <property type="project" value="TreeGrafter"/>
</dbReference>
<dbReference type="SUPFAM" id="SSF53639">
    <property type="entry name" value="AraD/HMP-PK domain-like"/>
    <property type="match status" value="1"/>
</dbReference>
<dbReference type="InterPro" id="IPR050197">
    <property type="entry name" value="Aldolase_class_II_sugar_metab"/>
</dbReference>
<keyword evidence="1" id="KW-0479">Metal-binding</keyword>
<accession>A0A7M1AVV7</accession>
<dbReference type="EMBL" id="CP041165">
    <property type="protein sequence ID" value="QOP41587.1"/>
    <property type="molecule type" value="Genomic_DNA"/>
</dbReference>
<evidence type="ECO:0000259" key="3">
    <source>
        <dbReference type="SMART" id="SM01007"/>
    </source>
</evidence>
<organism evidence="4 5">
    <name type="scientific">Sulfurimonas marina</name>
    <dbReference type="NCBI Taxonomy" id="2590551"/>
    <lineage>
        <taxon>Bacteria</taxon>
        <taxon>Pseudomonadati</taxon>
        <taxon>Campylobacterota</taxon>
        <taxon>Epsilonproteobacteria</taxon>
        <taxon>Campylobacterales</taxon>
        <taxon>Sulfurimonadaceae</taxon>
        <taxon>Sulfurimonas</taxon>
    </lineage>
</organism>
<dbReference type="PANTHER" id="PTHR22789">
    <property type="entry name" value="FUCULOSE PHOSPHATE ALDOLASE"/>
    <property type="match status" value="1"/>
</dbReference>
<dbReference type="GO" id="GO:0046872">
    <property type="term" value="F:metal ion binding"/>
    <property type="evidence" value="ECO:0007669"/>
    <property type="project" value="UniProtKB-KW"/>
</dbReference>
<keyword evidence="2" id="KW-0456">Lyase</keyword>